<evidence type="ECO:0008006" key="3">
    <source>
        <dbReference type="Google" id="ProtNLM"/>
    </source>
</evidence>
<dbReference type="EMBL" id="PYBW01000132">
    <property type="protein sequence ID" value="PYC69063.1"/>
    <property type="molecule type" value="Genomic_DNA"/>
</dbReference>
<dbReference type="Pfam" id="PF00106">
    <property type="entry name" value="adh_short"/>
    <property type="match status" value="1"/>
</dbReference>
<dbReference type="Proteomes" id="UP000248039">
    <property type="component" value="Unassembled WGS sequence"/>
</dbReference>
<evidence type="ECO:0000313" key="1">
    <source>
        <dbReference type="EMBL" id="PYC69063.1"/>
    </source>
</evidence>
<organism evidence="1 2">
    <name type="scientific">Streptomyces tateyamensis</name>
    <dbReference type="NCBI Taxonomy" id="565073"/>
    <lineage>
        <taxon>Bacteria</taxon>
        <taxon>Bacillati</taxon>
        <taxon>Actinomycetota</taxon>
        <taxon>Actinomycetes</taxon>
        <taxon>Kitasatosporales</taxon>
        <taxon>Streptomycetaceae</taxon>
        <taxon>Streptomyces</taxon>
    </lineage>
</organism>
<gene>
    <name evidence="1" type="ORF">C7C46_28540</name>
</gene>
<dbReference type="PANTHER" id="PTHR42820">
    <property type="entry name" value="SHORT-CHAIN DEHYDROGENASE REDUCTASE"/>
    <property type="match status" value="1"/>
</dbReference>
<dbReference type="InterPro" id="IPR036291">
    <property type="entry name" value="NAD(P)-bd_dom_sf"/>
</dbReference>
<dbReference type="PANTHER" id="PTHR42820:SF1">
    <property type="entry name" value="SHORT-CHAIN DEHYDROGENASE_REDUCTASE FAMILY PROTEIN"/>
    <property type="match status" value="1"/>
</dbReference>
<keyword evidence="2" id="KW-1185">Reference proteome</keyword>
<dbReference type="RefSeq" id="WP_110672823.1">
    <property type="nucleotide sequence ID" value="NZ_PYBW01000132.1"/>
</dbReference>
<comment type="caution">
    <text evidence="1">The sequence shown here is derived from an EMBL/GenBank/DDBJ whole genome shotgun (WGS) entry which is preliminary data.</text>
</comment>
<evidence type="ECO:0000313" key="2">
    <source>
        <dbReference type="Proteomes" id="UP000248039"/>
    </source>
</evidence>
<dbReference type="OrthoDB" id="3542748at2"/>
<dbReference type="PRINTS" id="PR00081">
    <property type="entry name" value="GDHRDH"/>
</dbReference>
<protein>
    <recommendedName>
        <fullName evidence="3">Short-chain dehydrogenase</fullName>
    </recommendedName>
</protein>
<name>A0A2V4NIK6_9ACTN</name>
<proteinExistence type="predicted"/>
<dbReference type="SUPFAM" id="SSF51735">
    <property type="entry name" value="NAD(P)-binding Rossmann-fold domains"/>
    <property type="match status" value="1"/>
</dbReference>
<reference evidence="1 2" key="1">
    <citation type="submission" date="2018-03" db="EMBL/GenBank/DDBJ databases">
        <title>Bioinformatic expansion and discovery of thiopeptide antibiotics.</title>
        <authorList>
            <person name="Schwalen C.J."/>
            <person name="Hudson G.A."/>
            <person name="Mitchell D.A."/>
        </authorList>
    </citation>
    <scope>NUCLEOTIDE SEQUENCE [LARGE SCALE GENOMIC DNA]</scope>
    <source>
        <strain evidence="1 2">ATCC 21389</strain>
    </source>
</reference>
<dbReference type="Gene3D" id="3.40.50.720">
    <property type="entry name" value="NAD(P)-binding Rossmann-like Domain"/>
    <property type="match status" value="1"/>
</dbReference>
<sequence>MPEQTCRRFQDRVALITGAASGIGAATAHRLASEGAAVIAVDLDDEAGRRVVATIERAGGRAEYRHGDVGSAAVWEQLAEHVRSRYGRLDVLHSNAYRVVVGPAHETTLVVDGGWSVLKASA</sequence>
<dbReference type="CDD" id="cd05233">
    <property type="entry name" value="SDR_c"/>
    <property type="match status" value="1"/>
</dbReference>
<accession>A0A2V4NIK6</accession>
<dbReference type="AlphaFoldDB" id="A0A2V4NIK6"/>
<dbReference type="InterPro" id="IPR002347">
    <property type="entry name" value="SDR_fam"/>
</dbReference>